<dbReference type="AlphaFoldDB" id="A0A2T2XJT1"/>
<evidence type="ECO:0000313" key="2">
    <source>
        <dbReference type="EMBL" id="PSR34744.1"/>
    </source>
</evidence>
<dbReference type="Pfam" id="PF01883">
    <property type="entry name" value="FeS_assembly_P"/>
    <property type="match status" value="1"/>
</dbReference>
<dbReference type="InterPro" id="IPR002744">
    <property type="entry name" value="MIP18-like"/>
</dbReference>
<organism evidence="2 3">
    <name type="scientific">Sulfobacillus benefaciens</name>
    <dbReference type="NCBI Taxonomy" id="453960"/>
    <lineage>
        <taxon>Bacteria</taxon>
        <taxon>Bacillati</taxon>
        <taxon>Bacillota</taxon>
        <taxon>Clostridia</taxon>
        <taxon>Eubacteriales</taxon>
        <taxon>Clostridiales Family XVII. Incertae Sedis</taxon>
        <taxon>Sulfobacillus</taxon>
    </lineage>
</organism>
<feature type="domain" description="MIP18 family-like" evidence="1">
    <location>
        <begin position="7"/>
        <end position="78"/>
    </location>
</feature>
<reference evidence="2 3" key="1">
    <citation type="journal article" date="2014" name="BMC Genomics">
        <title>Comparison of environmental and isolate Sulfobacillus genomes reveals diverse carbon, sulfur, nitrogen, and hydrogen metabolisms.</title>
        <authorList>
            <person name="Justice N.B."/>
            <person name="Norman A."/>
            <person name="Brown C.T."/>
            <person name="Singh A."/>
            <person name="Thomas B.C."/>
            <person name="Banfield J.F."/>
        </authorList>
    </citation>
    <scope>NUCLEOTIDE SEQUENCE [LARGE SCALE GENOMIC DNA]</scope>
    <source>
        <strain evidence="2">AMDSBA4</strain>
    </source>
</reference>
<protein>
    <recommendedName>
        <fullName evidence="1">MIP18 family-like domain-containing protein</fullName>
    </recommendedName>
</protein>
<proteinExistence type="predicted"/>
<sequence>MAETRYQEIWHVLEQVMDPELDQPVTELGFVDSITVNGSQVKVVLRLPTYWCSPNFAFLMLEDANQAVLSMNWVAKAEISLKDHQSSDLLNAGLTDGKKFRDIFSEEADGDLESLRLHFQKKAFMGRQADLITIMLRIWAVPEVVKLSVHEVTIALGDPETSLVWERYQAMRKTLGISANPDDYALITLEGKPIADRDFSRYWHQLRLTRMNREFNGDLCQGLLQIRYGG</sequence>
<gene>
    <name evidence="2" type="ORF">C7B46_04735</name>
</gene>
<dbReference type="Gene3D" id="3.30.300.130">
    <property type="entry name" value="Fe-S cluster assembly (FSCA)"/>
    <property type="match status" value="1"/>
</dbReference>
<accession>A0A2T2XJT1</accession>
<dbReference type="InterPro" id="IPR034904">
    <property type="entry name" value="FSCA_dom_sf"/>
</dbReference>
<dbReference type="SUPFAM" id="SSF117916">
    <property type="entry name" value="Fe-S cluster assembly (FSCA) domain-like"/>
    <property type="match status" value="1"/>
</dbReference>
<name>A0A2T2XJT1_9FIRM</name>
<dbReference type="EMBL" id="PXYW01000007">
    <property type="protein sequence ID" value="PSR34744.1"/>
    <property type="molecule type" value="Genomic_DNA"/>
</dbReference>
<comment type="caution">
    <text evidence="2">The sequence shown here is derived from an EMBL/GenBank/DDBJ whole genome shotgun (WGS) entry which is preliminary data.</text>
</comment>
<evidence type="ECO:0000313" key="3">
    <source>
        <dbReference type="Proteomes" id="UP000242972"/>
    </source>
</evidence>
<evidence type="ECO:0000259" key="1">
    <source>
        <dbReference type="Pfam" id="PF01883"/>
    </source>
</evidence>
<dbReference type="Proteomes" id="UP000242972">
    <property type="component" value="Unassembled WGS sequence"/>
</dbReference>